<feature type="transmembrane region" description="Helical" evidence="1">
    <location>
        <begin position="91"/>
        <end position="109"/>
    </location>
</feature>
<evidence type="ECO:0000313" key="2">
    <source>
        <dbReference type="EMBL" id="OGF23267.1"/>
    </source>
</evidence>
<proteinExistence type="predicted"/>
<comment type="caution">
    <text evidence="2">The sequence shown here is derived from an EMBL/GenBank/DDBJ whole genome shotgun (WGS) entry which is preliminary data.</text>
</comment>
<name>A0A1F5S9C9_9BACT</name>
<dbReference type="AlphaFoldDB" id="A0A1F5S9C9"/>
<gene>
    <name evidence="2" type="ORF">A3D45_00805</name>
</gene>
<accession>A0A1F5S9C9</accession>
<evidence type="ECO:0008006" key="4">
    <source>
        <dbReference type="Google" id="ProtNLM"/>
    </source>
</evidence>
<evidence type="ECO:0000256" key="1">
    <source>
        <dbReference type="SAM" id="Phobius"/>
    </source>
</evidence>
<sequence length="123" mass="13888">MLIEPSADLYDRIINRISREQKLMILKRRLILRSAGLLLSSFVFIPLTFKLYADIVQSGLMQFLSLLSTDLNIVMANVGDYTLTLLESAPIVSLPLALSAMLAVIFYIAKLEDAYSDYKKIEI</sequence>
<keyword evidence="1" id="KW-0812">Transmembrane</keyword>
<feature type="transmembrane region" description="Helical" evidence="1">
    <location>
        <begin position="30"/>
        <end position="53"/>
    </location>
</feature>
<reference evidence="2 3" key="1">
    <citation type="journal article" date="2016" name="Nat. Commun.">
        <title>Thousands of microbial genomes shed light on interconnected biogeochemical processes in an aquifer system.</title>
        <authorList>
            <person name="Anantharaman K."/>
            <person name="Brown C.T."/>
            <person name="Hug L.A."/>
            <person name="Sharon I."/>
            <person name="Castelle C.J."/>
            <person name="Probst A.J."/>
            <person name="Thomas B.C."/>
            <person name="Singh A."/>
            <person name="Wilkins M.J."/>
            <person name="Karaoz U."/>
            <person name="Brodie E.L."/>
            <person name="Williams K.H."/>
            <person name="Hubbard S.S."/>
            <person name="Banfield J.F."/>
        </authorList>
    </citation>
    <scope>NUCLEOTIDE SEQUENCE [LARGE SCALE GENOMIC DNA]</scope>
</reference>
<evidence type="ECO:0000313" key="3">
    <source>
        <dbReference type="Proteomes" id="UP000176877"/>
    </source>
</evidence>
<keyword evidence="1" id="KW-0472">Membrane</keyword>
<keyword evidence="1" id="KW-1133">Transmembrane helix</keyword>
<dbReference type="EMBL" id="MFFT01000017">
    <property type="protein sequence ID" value="OGF23267.1"/>
    <property type="molecule type" value="Genomic_DNA"/>
</dbReference>
<protein>
    <recommendedName>
        <fullName evidence="4">MotA/TolQ/ExbB proton channel domain-containing protein</fullName>
    </recommendedName>
</protein>
<organism evidence="2 3">
    <name type="scientific">Candidatus Falkowbacteria bacterium RIFCSPHIGHO2_02_FULL_42_9</name>
    <dbReference type="NCBI Taxonomy" id="1797986"/>
    <lineage>
        <taxon>Bacteria</taxon>
        <taxon>Candidatus Falkowiibacteriota</taxon>
    </lineage>
</organism>
<dbReference type="Proteomes" id="UP000176877">
    <property type="component" value="Unassembled WGS sequence"/>
</dbReference>